<dbReference type="Proteomes" id="UP000184144">
    <property type="component" value="Unassembled WGS sequence"/>
</dbReference>
<name>A0A1M4XKN3_9RHOB</name>
<dbReference type="EMBL" id="FQUV01000003">
    <property type="protein sequence ID" value="SHE94049.1"/>
    <property type="molecule type" value="Genomic_DNA"/>
</dbReference>
<dbReference type="AlphaFoldDB" id="A0A1M4XKN3"/>
<organism evidence="1 2">
    <name type="scientific">Litoreibacter ascidiaceicola</name>
    <dbReference type="NCBI Taxonomy" id="1486859"/>
    <lineage>
        <taxon>Bacteria</taxon>
        <taxon>Pseudomonadati</taxon>
        <taxon>Pseudomonadota</taxon>
        <taxon>Alphaproteobacteria</taxon>
        <taxon>Rhodobacterales</taxon>
        <taxon>Roseobacteraceae</taxon>
        <taxon>Litoreibacter</taxon>
    </lineage>
</organism>
<dbReference type="PROSITE" id="PS51257">
    <property type="entry name" value="PROKAR_LIPOPROTEIN"/>
    <property type="match status" value="1"/>
</dbReference>
<accession>A0A1M4XKN3</accession>
<dbReference type="RefSeq" id="WP_073142231.1">
    <property type="nucleotide sequence ID" value="NZ_FQUV01000003.1"/>
</dbReference>
<dbReference type="OrthoDB" id="8477742at2"/>
<gene>
    <name evidence="1" type="ORF">SAMN05444273_103212</name>
</gene>
<evidence type="ECO:0008006" key="3">
    <source>
        <dbReference type="Google" id="ProtNLM"/>
    </source>
</evidence>
<evidence type="ECO:0000313" key="2">
    <source>
        <dbReference type="Proteomes" id="UP000184144"/>
    </source>
</evidence>
<dbReference type="STRING" id="1486859.SAMN05444273_103212"/>
<proteinExistence type="predicted"/>
<sequence length="254" mass="27242">MRSFICVGAALLLAGCTPGGGPVKVTANLDYANTSLGYRNSGVLSSGQLMFWDLQTNQLVTVPADIKLQSKRPTRRRDLEASQVRGFDFKADASLTSQDEATLKAAVQNKVKFTVKDAQRVDRRQIFTAVSTAYTDAKSRGENPFSSWRVDDATANPARFKFVLLDDEVRASSESIELLGERTASGSLIVGGGDKGGISVSFPNSTTAKCSGDQVSCYINASVFTVFLNQSGGLDYKPTGFDREALAAALRDLS</sequence>
<protein>
    <recommendedName>
        <fullName evidence="3">Lipoprotein</fullName>
    </recommendedName>
</protein>
<keyword evidence="2" id="KW-1185">Reference proteome</keyword>
<reference evidence="2" key="1">
    <citation type="submission" date="2016-11" db="EMBL/GenBank/DDBJ databases">
        <authorList>
            <person name="Varghese N."/>
            <person name="Submissions S."/>
        </authorList>
    </citation>
    <scope>NUCLEOTIDE SEQUENCE [LARGE SCALE GENOMIC DNA]</scope>
    <source>
        <strain evidence="2">DSM 100566</strain>
    </source>
</reference>
<evidence type="ECO:0000313" key="1">
    <source>
        <dbReference type="EMBL" id="SHE94049.1"/>
    </source>
</evidence>